<feature type="domain" description="LYR motif-containing protein Cup1-like N-terminal" evidence="2">
    <location>
        <begin position="1"/>
        <end position="67"/>
    </location>
</feature>
<feature type="non-terminal residue" evidence="3">
    <location>
        <position position="469"/>
    </location>
</feature>
<dbReference type="Proteomes" id="UP000789342">
    <property type="component" value="Unassembled WGS sequence"/>
</dbReference>
<evidence type="ECO:0000259" key="2">
    <source>
        <dbReference type="Pfam" id="PF20263"/>
    </source>
</evidence>
<proteinExistence type="predicted"/>
<dbReference type="Pfam" id="PF20263">
    <property type="entry name" value="LYRM2-like"/>
    <property type="match status" value="1"/>
</dbReference>
<feature type="non-terminal residue" evidence="3">
    <location>
        <position position="1"/>
    </location>
</feature>
<dbReference type="InterPro" id="IPR036412">
    <property type="entry name" value="HAD-like_sf"/>
</dbReference>
<protein>
    <submittedName>
        <fullName evidence="3">4042_t:CDS:1</fullName>
    </submittedName>
</protein>
<evidence type="ECO:0000313" key="4">
    <source>
        <dbReference type="Proteomes" id="UP000789342"/>
    </source>
</evidence>
<gene>
    <name evidence="3" type="ORF">AMORRO_LOCUS14592</name>
</gene>
<dbReference type="InterPro" id="IPR046896">
    <property type="entry name" value="Cup1-like_N"/>
</dbReference>
<dbReference type="SUPFAM" id="SSF56784">
    <property type="entry name" value="HAD-like"/>
    <property type="match status" value="1"/>
</dbReference>
<feature type="region of interest" description="Disordered" evidence="1">
    <location>
        <begin position="187"/>
        <end position="216"/>
    </location>
</feature>
<dbReference type="InterPro" id="IPR027706">
    <property type="entry name" value="PGP_Pase"/>
</dbReference>
<name>A0A9N9IKC3_9GLOM</name>
<dbReference type="Pfam" id="PF09419">
    <property type="entry name" value="PGP_phosphatase"/>
    <property type="match status" value="1"/>
</dbReference>
<comment type="caution">
    <text evidence="3">The sequence shown here is derived from an EMBL/GenBank/DDBJ whole genome shotgun (WGS) entry which is preliminary data.</text>
</comment>
<dbReference type="GO" id="GO:0008962">
    <property type="term" value="F:phosphatidylglycerophosphatase activity"/>
    <property type="evidence" value="ECO:0007669"/>
    <property type="project" value="InterPro"/>
</dbReference>
<evidence type="ECO:0000256" key="1">
    <source>
        <dbReference type="SAM" id="MobiDB-lite"/>
    </source>
</evidence>
<sequence>QFLKKRARKRFKEYKDETDEVRIARKIIEAKQALYRLKRANVFDLKAVTRVLEWTYGRKGQMRHKMLESIINEPSPAPKPIVRGFPRTAPPRMSPSLKTLLVSQGKSLYPVLPVPKHKPLYPSRRANLLWRHYSKNMKSIMPPINDKLLDEIEKKAGKGTLTSEGVGWRESIPSNTEYNIDGKKFLTLPPNTGAPKHSRDRVKEGPYKTSNPHNPRPRFIRRIYQRLLTDIPILKEKKIESESSTVLGSQIPKNLENVEKKSSMDQKHYIITKSPWSRGRPVPLVNPKDRQGLNVEEIKNFLERKSKKRSSLESKFQCDFWSLQSLKKTSIVNPTHDHIRDINFELLKSKGIQVLAFDKDNTLTAPYIDKLHEPFEAAWEECKKQFGKENIVIISNSVGTADDPGYKNRMSGQARSVEESLGVPVLRHKSKKPDGGPELIAHFVSIPPTKIAIIGDRLLTDVLFGNMNG</sequence>
<dbReference type="OrthoDB" id="198652at2759"/>
<organism evidence="3 4">
    <name type="scientific">Acaulospora morrowiae</name>
    <dbReference type="NCBI Taxonomy" id="94023"/>
    <lineage>
        <taxon>Eukaryota</taxon>
        <taxon>Fungi</taxon>
        <taxon>Fungi incertae sedis</taxon>
        <taxon>Mucoromycota</taxon>
        <taxon>Glomeromycotina</taxon>
        <taxon>Glomeromycetes</taxon>
        <taxon>Diversisporales</taxon>
        <taxon>Acaulosporaceae</taxon>
        <taxon>Acaulospora</taxon>
    </lineage>
</organism>
<accession>A0A9N9IKC3</accession>
<evidence type="ECO:0000313" key="3">
    <source>
        <dbReference type="EMBL" id="CAG8739249.1"/>
    </source>
</evidence>
<dbReference type="EMBL" id="CAJVPV010029734">
    <property type="protein sequence ID" value="CAG8739249.1"/>
    <property type="molecule type" value="Genomic_DNA"/>
</dbReference>
<reference evidence="3" key="1">
    <citation type="submission" date="2021-06" db="EMBL/GenBank/DDBJ databases">
        <authorList>
            <person name="Kallberg Y."/>
            <person name="Tangrot J."/>
            <person name="Rosling A."/>
        </authorList>
    </citation>
    <scope>NUCLEOTIDE SEQUENCE</scope>
    <source>
        <strain evidence="3">CL551</strain>
    </source>
</reference>
<keyword evidence="4" id="KW-1185">Reference proteome</keyword>
<dbReference type="AlphaFoldDB" id="A0A9N9IKC3"/>